<evidence type="ECO:0000256" key="1">
    <source>
        <dbReference type="ARBA" id="ARBA00001946"/>
    </source>
</evidence>
<dbReference type="RefSeq" id="WP_215730360.1">
    <property type="nucleotide sequence ID" value="NZ_VFRA01000001.1"/>
</dbReference>
<evidence type="ECO:0000313" key="7">
    <source>
        <dbReference type="Proteomes" id="UP000316560"/>
    </source>
</evidence>
<dbReference type="GO" id="GO:0016787">
    <property type="term" value="F:hydrolase activity"/>
    <property type="evidence" value="ECO:0007669"/>
    <property type="project" value="UniProtKB-KW"/>
</dbReference>
<comment type="similarity">
    <text evidence="2">Belongs to the HAD-like hydrolase superfamily. CbbY/CbbZ/Gph/YieH family.</text>
</comment>
<dbReference type="SUPFAM" id="SSF56784">
    <property type="entry name" value="HAD-like"/>
    <property type="match status" value="1"/>
</dbReference>
<dbReference type="Gene3D" id="1.10.150.240">
    <property type="entry name" value="Putative phosphatase, domain 2"/>
    <property type="match status" value="1"/>
</dbReference>
<comment type="cofactor">
    <cofactor evidence="1">
        <name>Mg(2+)</name>
        <dbReference type="ChEBI" id="CHEBI:18420"/>
    </cofactor>
</comment>
<dbReference type="Pfam" id="PF13419">
    <property type="entry name" value="HAD_2"/>
    <property type="match status" value="1"/>
</dbReference>
<organism evidence="6 7">
    <name type="scientific">Rhodoglobus vestalii</name>
    <dbReference type="NCBI Taxonomy" id="193384"/>
    <lineage>
        <taxon>Bacteria</taxon>
        <taxon>Bacillati</taxon>
        <taxon>Actinomycetota</taxon>
        <taxon>Actinomycetes</taxon>
        <taxon>Micrococcales</taxon>
        <taxon>Microbacteriaceae</taxon>
        <taxon>Rhodoglobus</taxon>
    </lineage>
</organism>
<dbReference type="Proteomes" id="UP000316560">
    <property type="component" value="Unassembled WGS sequence"/>
</dbReference>
<evidence type="ECO:0000256" key="4">
    <source>
        <dbReference type="ARBA" id="ARBA00022842"/>
    </source>
</evidence>
<dbReference type="PANTHER" id="PTHR46193:SF18">
    <property type="entry name" value="HEXITOL PHOSPHATASE B"/>
    <property type="match status" value="1"/>
</dbReference>
<protein>
    <submittedName>
        <fullName evidence="6">HAD superfamily hydrolase (TIGR01509 family)</fullName>
    </submittedName>
</protein>
<dbReference type="PANTHER" id="PTHR46193">
    <property type="entry name" value="6-PHOSPHOGLUCONATE PHOSPHATASE"/>
    <property type="match status" value="1"/>
</dbReference>
<gene>
    <name evidence="6" type="ORF">FB472_0211</name>
</gene>
<sequence>MTHSTPAAVLWDMDGTLINSEPYWMSAEAEIVESFGGEWTHDDALAVVGSGLLTSARAMQSKGVDLDAHTIVDRLTDRVMSQLQEFGIPWRPGARELLVEIRQAGIHTALVTMSIARMAHHVVDNLGFIGFDAVVCGDDVEHPKPHPEAYLKGANALGVSIAECVAIEDSPPGAASAFSAGATVVGVPFMVDIPADQTHALWPTLEGRTLQHLSELHAKVAIR</sequence>
<keyword evidence="7" id="KW-1185">Reference proteome</keyword>
<dbReference type="InterPro" id="IPR023198">
    <property type="entry name" value="PGP-like_dom2"/>
</dbReference>
<comment type="caution">
    <text evidence="6">The sequence shown here is derived from an EMBL/GenBank/DDBJ whole genome shotgun (WGS) entry which is preliminary data.</text>
</comment>
<dbReference type="InterPro" id="IPR051600">
    <property type="entry name" value="Beta-PGM-like"/>
</dbReference>
<keyword evidence="5" id="KW-0119">Carbohydrate metabolism</keyword>
<name>A0A8H2K247_9MICO</name>
<evidence type="ECO:0000256" key="5">
    <source>
        <dbReference type="ARBA" id="ARBA00023277"/>
    </source>
</evidence>
<dbReference type="SFLD" id="SFLDS00003">
    <property type="entry name" value="Haloacid_Dehalogenase"/>
    <property type="match status" value="1"/>
</dbReference>
<evidence type="ECO:0000256" key="2">
    <source>
        <dbReference type="ARBA" id="ARBA00006171"/>
    </source>
</evidence>
<dbReference type="NCBIfam" id="TIGR01509">
    <property type="entry name" value="HAD-SF-IA-v3"/>
    <property type="match status" value="1"/>
</dbReference>
<evidence type="ECO:0000313" key="6">
    <source>
        <dbReference type="EMBL" id="TQO18690.1"/>
    </source>
</evidence>
<dbReference type="InterPro" id="IPR023214">
    <property type="entry name" value="HAD_sf"/>
</dbReference>
<dbReference type="GO" id="GO:0046872">
    <property type="term" value="F:metal ion binding"/>
    <property type="evidence" value="ECO:0007669"/>
    <property type="project" value="UniProtKB-KW"/>
</dbReference>
<accession>A0A8H2K247</accession>
<evidence type="ECO:0000256" key="3">
    <source>
        <dbReference type="ARBA" id="ARBA00022723"/>
    </source>
</evidence>
<dbReference type="PRINTS" id="PR00413">
    <property type="entry name" value="HADHALOGNASE"/>
</dbReference>
<dbReference type="EMBL" id="VFRA01000001">
    <property type="protein sequence ID" value="TQO18690.1"/>
    <property type="molecule type" value="Genomic_DNA"/>
</dbReference>
<dbReference type="InterPro" id="IPR036412">
    <property type="entry name" value="HAD-like_sf"/>
</dbReference>
<keyword evidence="6" id="KW-0378">Hydrolase</keyword>
<dbReference type="Gene3D" id="3.40.50.1000">
    <property type="entry name" value="HAD superfamily/HAD-like"/>
    <property type="match status" value="1"/>
</dbReference>
<keyword evidence="3" id="KW-0479">Metal-binding</keyword>
<proteinExistence type="inferred from homology"/>
<dbReference type="InterPro" id="IPR041492">
    <property type="entry name" value="HAD_2"/>
</dbReference>
<dbReference type="AlphaFoldDB" id="A0A8H2K247"/>
<keyword evidence="4" id="KW-0460">Magnesium</keyword>
<dbReference type="SFLD" id="SFLDG01129">
    <property type="entry name" value="C1.5:_HAD__Beta-PGM__Phosphata"/>
    <property type="match status" value="1"/>
</dbReference>
<dbReference type="InterPro" id="IPR006439">
    <property type="entry name" value="HAD-SF_hydro_IA"/>
</dbReference>
<dbReference type="CDD" id="cd07505">
    <property type="entry name" value="HAD_BPGM-like"/>
    <property type="match status" value="1"/>
</dbReference>
<reference evidence="6 7" key="1">
    <citation type="submission" date="2019-06" db="EMBL/GenBank/DDBJ databases">
        <title>Sequencing the genomes of 1000 actinobacteria strains.</title>
        <authorList>
            <person name="Klenk H.-P."/>
        </authorList>
    </citation>
    <scope>NUCLEOTIDE SEQUENCE [LARGE SCALE GENOMIC DNA]</scope>
    <source>
        <strain evidence="6 7">DSM 21947</strain>
    </source>
</reference>